<name>A0A6J4IT37_9ACTN</name>
<evidence type="ECO:0000313" key="2">
    <source>
        <dbReference type="EMBL" id="CAA9261305.1"/>
    </source>
</evidence>
<evidence type="ECO:0000256" key="1">
    <source>
        <dbReference type="SAM" id="MobiDB-lite"/>
    </source>
</evidence>
<protein>
    <submittedName>
        <fullName evidence="2">Uncharacterized protein</fullName>
    </submittedName>
</protein>
<feature type="non-terminal residue" evidence="2">
    <location>
        <position position="144"/>
    </location>
</feature>
<dbReference type="EMBL" id="CADCSY010000127">
    <property type="protein sequence ID" value="CAA9261305.1"/>
    <property type="molecule type" value="Genomic_DNA"/>
</dbReference>
<feature type="non-terminal residue" evidence="2">
    <location>
        <position position="1"/>
    </location>
</feature>
<accession>A0A6J4IT37</accession>
<gene>
    <name evidence="2" type="ORF">AVDCRST_MAG20-2721</name>
</gene>
<sequence>GTAPDRRQQGHRRTCLPDLRRAGRPRCALPHRRVGDGAGDEGARRHEAGPRRPLPDVDEAPGAVRDHQRGRRVRGGQAHRVAPLRRAPLALAARAGGGRHEGDRDVRLVDLEVPRRPRGDAGPRPQPARHGGDARAARGPPEGL</sequence>
<dbReference type="AlphaFoldDB" id="A0A6J4IT37"/>
<feature type="compositionally biased region" description="Basic and acidic residues" evidence="1">
    <location>
        <begin position="98"/>
        <end position="121"/>
    </location>
</feature>
<feature type="compositionally biased region" description="Low complexity" evidence="1">
    <location>
        <begin position="84"/>
        <end position="94"/>
    </location>
</feature>
<feature type="compositionally biased region" description="Basic and acidic residues" evidence="1">
    <location>
        <begin position="41"/>
        <end position="55"/>
    </location>
</feature>
<proteinExistence type="predicted"/>
<organism evidence="2">
    <name type="scientific">uncultured Acidimicrobiales bacterium</name>
    <dbReference type="NCBI Taxonomy" id="310071"/>
    <lineage>
        <taxon>Bacteria</taxon>
        <taxon>Bacillati</taxon>
        <taxon>Actinomycetota</taxon>
        <taxon>Acidimicrobiia</taxon>
        <taxon>Acidimicrobiales</taxon>
        <taxon>environmental samples</taxon>
    </lineage>
</organism>
<feature type="region of interest" description="Disordered" evidence="1">
    <location>
        <begin position="1"/>
        <end position="144"/>
    </location>
</feature>
<reference evidence="2" key="1">
    <citation type="submission" date="2020-02" db="EMBL/GenBank/DDBJ databases">
        <authorList>
            <person name="Meier V. D."/>
        </authorList>
    </citation>
    <scope>NUCLEOTIDE SEQUENCE</scope>
    <source>
        <strain evidence="2">AVDCRST_MAG20</strain>
    </source>
</reference>